<dbReference type="NCBIfam" id="NF009150">
    <property type="entry name" value="PRK12497.1-3"/>
    <property type="match status" value="1"/>
</dbReference>
<accession>A0A5R9IN23</accession>
<evidence type="ECO:0000313" key="4">
    <source>
        <dbReference type="Proteomes" id="UP000307790"/>
    </source>
</evidence>
<dbReference type="HAMAP" id="MF_00048">
    <property type="entry name" value="UPF0102"/>
    <property type="match status" value="1"/>
</dbReference>
<comment type="similarity">
    <text evidence="1 2">Belongs to the UPF0102 family.</text>
</comment>
<keyword evidence="4" id="KW-1185">Reference proteome</keyword>
<dbReference type="GO" id="GO:0003676">
    <property type="term" value="F:nucleic acid binding"/>
    <property type="evidence" value="ECO:0007669"/>
    <property type="project" value="InterPro"/>
</dbReference>
<dbReference type="PANTHER" id="PTHR34039">
    <property type="entry name" value="UPF0102 PROTEIN YRAN"/>
    <property type="match status" value="1"/>
</dbReference>
<dbReference type="InterPro" id="IPR003509">
    <property type="entry name" value="UPF0102_YraN-like"/>
</dbReference>
<dbReference type="SUPFAM" id="SSF52980">
    <property type="entry name" value="Restriction endonuclease-like"/>
    <property type="match status" value="1"/>
</dbReference>
<dbReference type="AlphaFoldDB" id="A0A5R9IN23"/>
<dbReference type="InterPro" id="IPR011335">
    <property type="entry name" value="Restrct_endonuc-II-like"/>
</dbReference>
<dbReference type="NCBIfam" id="TIGR00252">
    <property type="entry name" value="YraN family protein"/>
    <property type="match status" value="1"/>
</dbReference>
<name>A0A5R9IN23_9GAMM</name>
<dbReference type="Gene3D" id="3.40.1350.10">
    <property type="match status" value="1"/>
</dbReference>
<dbReference type="Pfam" id="PF02021">
    <property type="entry name" value="UPF0102"/>
    <property type="match status" value="1"/>
</dbReference>
<evidence type="ECO:0000256" key="2">
    <source>
        <dbReference type="HAMAP-Rule" id="MF_00048"/>
    </source>
</evidence>
<dbReference type="Proteomes" id="UP000307790">
    <property type="component" value="Unassembled WGS sequence"/>
</dbReference>
<dbReference type="PANTHER" id="PTHR34039:SF1">
    <property type="entry name" value="UPF0102 PROTEIN YRAN"/>
    <property type="match status" value="1"/>
</dbReference>
<evidence type="ECO:0000256" key="1">
    <source>
        <dbReference type="ARBA" id="ARBA00006738"/>
    </source>
</evidence>
<dbReference type="OrthoDB" id="9794876at2"/>
<sequence length="112" mass="13044">MECRARQYIKAQGLDFITANYHSKFGEIDLIFKDQDCWVFVEVKYRSQTNYGEAAEQVVKSKQQKIIRTAQVFLQKQGLNEYNTQCRFDVLSLTGLAINPRISWLKHAFFGA</sequence>
<dbReference type="InterPro" id="IPR011856">
    <property type="entry name" value="tRNA_endonuc-like_dom_sf"/>
</dbReference>
<protein>
    <recommendedName>
        <fullName evidence="2">UPF0102 protein FE810_04125</fullName>
    </recommendedName>
</protein>
<reference evidence="3 4" key="1">
    <citation type="submission" date="2019-05" db="EMBL/GenBank/DDBJ databases">
        <title>Genome sequences of Thalassotalea litorea 1K03283.</title>
        <authorList>
            <person name="Zhang D."/>
        </authorList>
    </citation>
    <scope>NUCLEOTIDE SEQUENCE [LARGE SCALE GENOMIC DNA]</scope>
    <source>
        <strain evidence="3 4">MCCC 1K03283</strain>
    </source>
</reference>
<organism evidence="3 4">
    <name type="scientific">Thalassotalea litorea</name>
    <dbReference type="NCBI Taxonomy" id="2020715"/>
    <lineage>
        <taxon>Bacteria</taxon>
        <taxon>Pseudomonadati</taxon>
        <taxon>Pseudomonadota</taxon>
        <taxon>Gammaproteobacteria</taxon>
        <taxon>Alteromonadales</taxon>
        <taxon>Colwelliaceae</taxon>
        <taxon>Thalassotalea</taxon>
    </lineage>
</organism>
<dbReference type="EMBL" id="VCBC01000004">
    <property type="protein sequence ID" value="TLU66935.1"/>
    <property type="molecule type" value="Genomic_DNA"/>
</dbReference>
<proteinExistence type="inferred from homology"/>
<comment type="caution">
    <text evidence="3">The sequence shown here is derived from an EMBL/GenBank/DDBJ whole genome shotgun (WGS) entry which is preliminary data.</text>
</comment>
<evidence type="ECO:0000313" key="3">
    <source>
        <dbReference type="EMBL" id="TLU66935.1"/>
    </source>
</evidence>
<gene>
    <name evidence="3" type="ORF">FE810_04125</name>
</gene>